<dbReference type="EMBL" id="LNQE01000712">
    <property type="protein sequence ID" value="KUG25333.1"/>
    <property type="molecule type" value="Genomic_DNA"/>
</dbReference>
<protein>
    <submittedName>
        <fullName evidence="3">Uncharacterized protein</fullName>
    </submittedName>
</protein>
<gene>
    <name evidence="3" type="ORF">ASZ90_004840</name>
</gene>
<dbReference type="Pfam" id="PF13447">
    <property type="entry name" value="Multi-haem_cyto"/>
    <property type="match status" value="1"/>
</dbReference>
<evidence type="ECO:0000256" key="1">
    <source>
        <dbReference type="ARBA" id="ARBA00022729"/>
    </source>
</evidence>
<dbReference type="CDD" id="cd08168">
    <property type="entry name" value="Cytochrom_C3"/>
    <property type="match status" value="1"/>
</dbReference>
<keyword evidence="2" id="KW-0812">Transmembrane</keyword>
<evidence type="ECO:0000313" key="3">
    <source>
        <dbReference type="EMBL" id="KUG25333.1"/>
    </source>
</evidence>
<dbReference type="SUPFAM" id="SSF48695">
    <property type="entry name" value="Multiheme cytochromes"/>
    <property type="match status" value="1"/>
</dbReference>
<proteinExistence type="predicted"/>
<dbReference type="InterPro" id="IPR036280">
    <property type="entry name" value="Multihaem_cyt_sf"/>
</dbReference>
<name>A0A0W8FWN9_9ZZZZ</name>
<sequence>MAEKDSLQTQKMIVGIFSILLVVILIIVAGVEMKQSVSYSPVIEISGVNKRCVDCHTNKGIAVKAIDHWRQSVHAEQNIGCVDCHTADKNDFDAFYCPESDLLVAKHPTPKDCAECHEKEVAEFTNSKHAHQFWLISNADRAVFEFPIATKHGCEQCHNISAMWPDGSVGECDACHPKHSFSKAVARQPETCGECHVGPDHPHIEIYLESKHGNIFRATEKHLDLSYRSDDYIQIPIDIPVCTTCHMDSDGNQPMTHNVSARLAWESQAPWSYRTVWDEENLGNWQMKRGRMESVCKSCHSPDFVDVYMLTADLVNLQYNEMRREFVYWTKKLTNSGIISRLELNEKFYSDPVLTGWDEVPEEMMYNAWHHEGRRFRHGAIMMGADYTQWHGVWDMQKALVEMLTWAAEKGDPEAKRWVNSNHPGKFIPFALYDIPGNAWGINSHANTTPFVYNNYPDYWERIYQNVEAAHQSGLLSDKQWQLWLSRYNNKEHFDGTKYKENNDSLYQFYLDRNVIDTKAFNKQAVDLKLPGKPFWRY</sequence>
<feature type="transmembrane region" description="Helical" evidence="2">
    <location>
        <begin position="12"/>
        <end position="31"/>
    </location>
</feature>
<dbReference type="GO" id="GO:0016491">
    <property type="term" value="F:oxidoreductase activity"/>
    <property type="evidence" value="ECO:0007669"/>
    <property type="project" value="TreeGrafter"/>
</dbReference>
<dbReference type="PANTHER" id="PTHR35038">
    <property type="entry name" value="DISSIMILATORY SULFITE REDUCTASE SIRA"/>
    <property type="match status" value="1"/>
</dbReference>
<dbReference type="Gene3D" id="1.10.780.10">
    <property type="entry name" value="Hydroxylamine Oxidoreductase, Chain A, domain 1"/>
    <property type="match status" value="1"/>
</dbReference>
<dbReference type="PANTHER" id="PTHR35038:SF5">
    <property type="entry name" value="CYTOCHROME C-TYPE PROTEIN NRFB"/>
    <property type="match status" value="1"/>
</dbReference>
<reference evidence="3" key="1">
    <citation type="journal article" date="2015" name="Proc. Natl. Acad. Sci. U.S.A.">
        <title>Networks of energetic and metabolic interactions define dynamics in microbial communities.</title>
        <authorList>
            <person name="Embree M."/>
            <person name="Liu J.K."/>
            <person name="Al-Bassam M.M."/>
            <person name="Zengler K."/>
        </authorList>
    </citation>
    <scope>NUCLEOTIDE SEQUENCE</scope>
</reference>
<dbReference type="AlphaFoldDB" id="A0A0W8FWN9"/>
<accession>A0A0W8FWN9</accession>
<dbReference type="InterPro" id="IPR051829">
    <property type="entry name" value="Multiheme_Cytochr_ET"/>
</dbReference>
<keyword evidence="2" id="KW-0472">Membrane</keyword>
<keyword evidence="1" id="KW-0732">Signal</keyword>
<organism evidence="3">
    <name type="scientific">hydrocarbon metagenome</name>
    <dbReference type="NCBI Taxonomy" id="938273"/>
    <lineage>
        <taxon>unclassified sequences</taxon>
        <taxon>metagenomes</taxon>
        <taxon>ecological metagenomes</taxon>
    </lineage>
</organism>
<keyword evidence="2" id="KW-1133">Transmembrane helix</keyword>
<evidence type="ECO:0000256" key="2">
    <source>
        <dbReference type="SAM" id="Phobius"/>
    </source>
</evidence>
<comment type="caution">
    <text evidence="3">The sequence shown here is derived from an EMBL/GenBank/DDBJ whole genome shotgun (WGS) entry which is preliminary data.</text>
</comment>
<dbReference type="Gene3D" id="1.20.850.10">
    <property type="entry name" value="Hydroxylamine Oxidoreductase, Chain A, domain 2"/>
    <property type="match status" value="1"/>
</dbReference>